<proteinExistence type="predicted"/>
<dbReference type="AlphaFoldDB" id="H8KWT5"/>
<dbReference type="STRING" id="929556.Solca_3254"/>
<protein>
    <submittedName>
        <fullName evidence="1">Putative metal-binding protein, possibly nucleic-acid binding protein</fullName>
    </submittedName>
</protein>
<dbReference type="KEGG" id="scn:Solca_3254"/>
<organism evidence="1 2">
    <name type="scientific">Solitalea canadensis (strain ATCC 29591 / DSM 3403 / JCM 21819 / LMG 8368 / NBRC 15130 / NCIMB 12057 / USAM 9D)</name>
    <name type="common">Flexibacter canadensis</name>
    <dbReference type="NCBI Taxonomy" id="929556"/>
    <lineage>
        <taxon>Bacteria</taxon>
        <taxon>Pseudomonadati</taxon>
        <taxon>Bacteroidota</taxon>
        <taxon>Sphingobacteriia</taxon>
        <taxon>Sphingobacteriales</taxon>
        <taxon>Sphingobacteriaceae</taxon>
        <taxon>Solitalea</taxon>
    </lineage>
</organism>
<reference evidence="1" key="1">
    <citation type="submission" date="2012-02" db="EMBL/GenBank/DDBJ databases">
        <title>The complete genome of Solitalea canadensis DSM 3403.</title>
        <authorList>
            <consortium name="US DOE Joint Genome Institute (JGI-PGF)"/>
            <person name="Lucas S."/>
            <person name="Copeland A."/>
            <person name="Lapidus A."/>
            <person name="Glavina del Rio T."/>
            <person name="Dalin E."/>
            <person name="Tice H."/>
            <person name="Bruce D."/>
            <person name="Goodwin L."/>
            <person name="Pitluck S."/>
            <person name="Peters L."/>
            <person name="Ovchinnikova G."/>
            <person name="Lu M."/>
            <person name="Kyrpides N."/>
            <person name="Mavromatis K."/>
            <person name="Ivanova N."/>
            <person name="Brettin T."/>
            <person name="Detter J.C."/>
            <person name="Han C."/>
            <person name="Larimer F."/>
            <person name="Land M."/>
            <person name="Hauser L."/>
            <person name="Markowitz V."/>
            <person name="Cheng J.-F."/>
            <person name="Hugenholtz P."/>
            <person name="Woyke T."/>
            <person name="Wu D."/>
            <person name="Spring S."/>
            <person name="Schroeder M."/>
            <person name="Kopitz M."/>
            <person name="Brambilla E."/>
            <person name="Klenk H.-P."/>
            <person name="Eisen J.A."/>
        </authorList>
    </citation>
    <scope>NUCLEOTIDE SEQUENCE</scope>
    <source>
        <strain evidence="1">DSM 3403</strain>
    </source>
</reference>
<accession>H8KWT5</accession>
<dbReference type="RefSeq" id="WP_014681488.1">
    <property type="nucleotide sequence ID" value="NC_017770.1"/>
</dbReference>
<dbReference type="Proteomes" id="UP000007590">
    <property type="component" value="Chromosome"/>
</dbReference>
<evidence type="ECO:0000313" key="2">
    <source>
        <dbReference type="Proteomes" id="UP000007590"/>
    </source>
</evidence>
<keyword evidence="2" id="KW-1185">Reference proteome</keyword>
<dbReference type="HOGENOM" id="CLU_094155_0_0_10"/>
<dbReference type="eggNOG" id="COG1399">
    <property type="taxonomic scope" value="Bacteria"/>
</dbReference>
<dbReference type="OrthoDB" id="1524821at2"/>
<gene>
    <name evidence="1" type="ordered locus">Solca_3254</name>
</gene>
<dbReference type="InterPro" id="IPR003772">
    <property type="entry name" value="YceD"/>
</dbReference>
<evidence type="ECO:0000313" key="1">
    <source>
        <dbReference type="EMBL" id="AFD08264.1"/>
    </source>
</evidence>
<name>H8KWT5_SOLCM</name>
<sequence>MKANREYIIPFVGLNLGNNEFEYSIDRKFFDEYEYSLVKNGDIKVHLTFNKHETMFVLDFHIEGTIEVTCDRCLAPFSHEIDTTEQQIIKLSDAEFEDDNGDIILISRGAYEYDIAPLIYEYINLQAPIITTCDGKQNFCDQAMLDKLNKLRIEDDSETKTDPRWDALKNFGDN</sequence>
<dbReference type="Pfam" id="PF02620">
    <property type="entry name" value="YceD"/>
    <property type="match status" value="1"/>
</dbReference>
<dbReference type="EMBL" id="CP003349">
    <property type="protein sequence ID" value="AFD08264.1"/>
    <property type="molecule type" value="Genomic_DNA"/>
</dbReference>